<dbReference type="EMBL" id="SJPL01000001">
    <property type="protein sequence ID" value="TWT68620.1"/>
    <property type="molecule type" value="Genomic_DNA"/>
</dbReference>
<proteinExistence type="predicted"/>
<dbReference type="AlphaFoldDB" id="A0A5C5Y042"/>
<accession>A0A5C5Y042</accession>
<evidence type="ECO:0000313" key="2">
    <source>
        <dbReference type="Proteomes" id="UP000317238"/>
    </source>
</evidence>
<comment type="caution">
    <text evidence="1">The sequence shown here is derived from an EMBL/GenBank/DDBJ whole genome shotgun (WGS) entry which is preliminary data.</text>
</comment>
<evidence type="ECO:0008006" key="3">
    <source>
        <dbReference type="Google" id="ProtNLM"/>
    </source>
</evidence>
<reference evidence="1 2" key="1">
    <citation type="submission" date="2019-02" db="EMBL/GenBank/DDBJ databases">
        <title>Deep-cultivation of Planctomycetes and their phenomic and genomic characterization uncovers novel biology.</title>
        <authorList>
            <person name="Wiegand S."/>
            <person name="Jogler M."/>
            <person name="Boedeker C."/>
            <person name="Pinto D."/>
            <person name="Vollmers J."/>
            <person name="Rivas-Marin E."/>
            <person name="Kohn T."/>
            <person name="Peeters S.H."/>
            <person name="Heuer A."/>
            <person name="Rast P."/>
            <person name="Oberbeckmann S."/>
            <person name="Bunk B."/>
            <person name="Jeske O."/>
            <person name="Meyerdierks A."/>
            <person name="Storesund J.E."/>
            <person name="Kallscheuer N."/>
            <person name="Luecker S."/>
            <person name="Lage O.M."/>
            <person name="Pohl T."/>
            <person name="Merkel B.J."/>
            <person name="Hornburger P."/>
            <person name="Mueller R.-W."/>
            <person name="Bruemmer F."/>
            <person name="Labrenz M."/>
            <person name="Spormann A.M."/>
            <person name="Op Den Camp H."/>
            <person name="Overmann J."/>
            <person name="Amann R."/>
            <person name="Jetten M.S.M."/>
            <person name="Mascher T."/>
            <person name="Medema M.H."/>
            <person name="Devos D.P."/>
            <person name="Kaster A.-K."/>
            <person name="Ovreas L."/>
            <person name="Rohde M."/>
            <person name="Galperin M.Y."/>
            <person name="Jogler C."/>
        </authorList>
    </citation>
    <scope>NUCLEOTIDE SEQUENCE [LARGE SCALE GENOMIC DNA]</scope>
    <source>
        <strain evidence="1 2">Pan14r</strain>
    </source>
</reference>
<gene>
    <name evidence="1" type="ORF">Pan14r_08670</name>
</gene>
<dbReference type="PROSITE" id="PS51257">
    <property type="entry name" value="PROKAR_LIPOPROTEIN"/>
    <property type="match status" value="1"/>
</dbReference>
<evidence type="ECO:0000313" key="1">
    <source>
        <dbReference type="EMBL" id="TWT68620.1"/>
    </source>
</evidence>
<keyword evidence="2" id="KW-1185">Reference proteome</keyword>
<protein>
    <recommendedName>
        <fullName evidence="3">Zinc-ribbon domain-containing protein</fullName>
    </recommendedName>
</protein>
<sequence>MWLRYRKWKHAVAPILLAIAYGCLQNFAKGTVPWNVGLVLACTVGFAYVIEEIVWSLKGKGRPCPTCGHRVRMKSFRVHNICPNCGEQL</sequence>
<dbReference type="Proteomes" id="UP000317238">
    <property type="component" value="Unassembled WGS sequence"/>
</dbReference>
<organism evidence="1 2">
    <name type="scientific">Crateriforma conspicua</name>
    <dbReference type="NCBI Taxonomy" id="2527996"/>
    <lineage>
        <taxon>Bacteria</taxon>
        <taxon>Pseudomonadati</taxon>
        <taxon>Planctomycetota</taxon>
        <taxon>Planctomycetia</taxon>
        <taxon>Planctomycetales</taxon>
        <taxon>Planctomycetaceae</taxon>
        <taxon>Crateriforma</taxon>
    </lineage>
</organism>
<name>A0A5C5Y042_9PLAN</name>